<evidence type="ECO:0000313" key="3">
    <source>
        <dbReference type="EMBL" id="MCA6076141.1"/>
    </source>
</evidence>
<feature type="signal peptide" evidence="1">
    <location>
        <begin position="1"/>
        <end position="19"/>
    </location>
</feature>
<dbReference type="EMBL" id="JAIXNE010000002">
    <property type="protein sequence ID" value="MCA6074964.1"/>
    <property type="molecule type" value="Genomic_DNA"/>
</dbReference>
<organism evidence="3 5">
    <name type="scientific">Fulvivirga sedimenti</name>
    <dbReference type="NCBI Taxonomy" id="2879465"/>
    <lineage>
        <taxon>Bacteria</taxon>
        <taxon>Pseudomonadati</taxon>
        <taxon>Bacteroidota</taxon>
        <taxon>Cytophagia</taxon>
        <taxon>Cytophagales</taxon>
        <taxon>Fulvivirgaceae</taxon>
        <taxon>Fulvivirga</taxon>
    </lineage>
</organism>
<dbReference type="EMBL" id="JAIXNE010000003">
    <property type="protein sequence ID" value="MCA6076141.1"/>
    <property type="molecule type" value="Genomic_DNA"/>
</dbReference>
<proteinExistence type="predicted"/>
<accession>A0A9X1L0R5</accession>
<dbReference type="AlphaFoldDB" id="A0A9X1L0R5"/>
<evidence type="ECO:0000256" key="1">
    <source>
        <dbReference type="SAM" id="SignalP"/>
    </source>
</evidence>
<gene>
    <name evidence="2" type="ORF">LDX50_08790</name>
    <name evidence="3" type="ORF">LDX50_14760</name>
    <name evidence="4" type="ORF">LDX50_20480</name>
</gene>
<evidence type="ECO:0000313" key="2">
    <source>
        <dbReference type="EMBL" id="MCA6074964.1"/>
    </source>
</evidence>
<dbReference type="RefSeq" id="WP_225698072.1">
    <property type="nucleotide sequence ID" value="NZ_JAIXNE010000002.1"/>
</dbReference>
<feature type="chain" id="PRO_5041195024" description="Tetratricopeptide repeat protein" evidence="1">
    <location>
        <begin position="20"/>
        <end position="208"/>
    </location>
</feature>
<dbReference type="Proteomes" id="UP001139409">
    <property type="component" value="Unassembled WGS sequence"/>
</dbReference>
<comment type="caution">
    <text evidence="3">The sequence shown here is derived from an EMBL/GenBank/DDBJ whole genome shotgun (WGS) entry which is preliminary data.</text>
</comment>
<evidence type="ECO:0000313" key="4">
    <source>
        <dbReference type="EMBL" id="MCA6077269.1"/>
    </source>
</evidence>
<dbReference type="InterPro" id="IPR011990">
    <property type="entry name" value="TPR-like_helical_dom_sf"/>
</dbReference>
<dbReference type="EMBL" id="JAIXNE010000004">
    <property type="protein sequence ID" value="MCA6077269.1"/>
    <property type="molecule type" value="Genomic_DNA"/>
</dbReference>
<evidence type="ECO:0000313" key="5">
    <source>
        <dbReference type="Proteomes" id="UP001139409"/>
    </source>
</evidence>
<evidence type="ECO:0008006" key="6">
    <source>
        <dbReference type="Google" id="ProtNLM"/>
    </source>
</evidence>
<dbReference type="SUPFAM" id="SSF48452">
    <property type="entry name" value="TPR-like"/>
    <property type="match status" value="1"/>
</dbReference>
<reference evidence="3" key="1">
    <citation type="submission" date="2021-09" db="EMBL/GenBank/DDBJ databases">
        <title>Fulvivirga sp. isolated from coastal sediment.</title>
        <authorList>
            <person name="Yu H."/>
        </authorList>
    </citation>
    <scope>NUCLEOTIDE SEQUENCE</scope>
    <source>
        <strain evidence="3">1062</strain>
    </source>
</reference>
<keyword evidence="1" id="KW-0732">Signal</keyword>
<protein>
    <recommendedName>
        <fullName evidence="6">Tetratricopeptide repeat protein</fullName>
    </recommendedName>
</protein>
<keyword evidence="5" id="KW-1185">Reference proteome</keyword>
<name>A0A9X1L0R5_9BACT</name>
<sequence length="208" mass="23729">MYRLILFIGVLLTSFTLSAQTEQEKIREDIAQRQAQYQTALDRLIENGVEKMDAGDFEGANVIFKDVLKNAQVVPTEMTFYFGKNSFYLEKYEQSIDWLNKYIQLKGTQGRYFEEATDLLNKSNAAVRLMRQQEAKATEAILAADYDIDCGPTGMVICPVCQGRGVIITKTSFGQNYRECPYSDEHGLLTCEEYNLLLKGKLEKKINN</sequence>